<protein>
    <recommendedName>
        <fullName evidence="4">Sjogren's syndrome/scleroderma autoantigen 1 (Autoantigen p27)</fullName>
    </recommendedName>
</protein>
<dbReference type="AlphaFoldDB" id="A0A1I0MEN7"/>
<accession>A0A1I0MEN7</accession>
<reference evidence="3" key="1">
    <citation type="submission" date="2016-10" db="EMBL/GenBank/DDBJ databases">
        <authorList>
            <person name="Varghese N."/>
        </authorList>
    </citation>
    <scope>NUCLEOTIDE SEQUENCE [LARGE SCALE GENOMIC DNA]</scope>
    <source>
        <strain evidence="3">CGMCC 1.12284</strain>
    </source>
</reference>
<dbReference type="Proteomes" id="UP000183275">
    <property type="component" value="Unassembled WGS sequence"/>
</dbReference>
<evidence type="ECO:0000313" key="3">
    <source>
        <dbReference type="Proteomes" id="UP000183275"/>
    </source>
</evidence>
<evidence type="ECO:0000313" key="2">
    <source>
        <dbReference type="EMBL" id="SEV86762.1"/>
    </source>
</evidence>
<evidence type="ECO:0008006" key="4">
    <source>
        <dbReference type="Google" id="ProtNLM"/>
    </source>
</evidence>
<feature type="coiled-coil region" evidence="1">
    <location>
        <begin position="23"/>
        <end position="50"/>
    </location>
</feature>
<evidence type="ECO:0000256" key="1">
    <source>
        <dbReference type="SAM" id="Coils"/>
    </source>
</evidence>
<gene>
    <name evidence="2" type="ORF">SAMN05216285_0872</name>
</gene>
<dbReference type="RefSeq" id="WP_173424923.1">
    <property type="nucleotide sequence ID" value="NZ_FOIS01000001.1"/>
</dbReference>
<name>A0A1I0MEN7_9EURY</name>
<keyword evidence="1" id="KW-0175">Coiled coil</keyword>
<organism evidence="2 3">
    <name type="scientific">Natrinema salifodinae</name>
    <dbReference type="NCBI Taxonomy" id="1202768"/>
    <lineage>
        <taxon>Archaea</taxon>
        <taxon>Methanobacteriati</taxon>
        <taxon>Methanobacteriota</taxon>
        <taxon>Stenosarchaea group</taxon>
        <taxon>Halobacteria</taxon>
        <taxon>Halobacteriales</taxon>
        <taxon>Natrialbaceae</taxon>
        <taxon>Natrinema</taxon>
    </lineage>
</organism>
<dbReference type="EMBL" id="FOIS01000001">
    <property type="protein sequence ID" value="SEV86762.1"/>
    <property type="molecule type" value="Genomic_DNA"/>
</dbReference>
<sequence length="85" mass="9582">MTYRPSRVSQPRPQRERPIAAQLAALNERLEVAERQHRQLRNTVSALGRELGATVGSPCVHCEESYLLIKDGSMSCPRCGYRESL</sequence>
<dbReference type="OrthoDB" id="205571at2157"/>
<keyword evidence="3" id="KW-1185">Reference proteome</keyword>
<proteinExistence type="predicted"/>